<evidence type="ECO:0000256" key="1">
    <source>
        <dbReference type="SAM" id="SignalP"/>
    </source>
</evidence>
<comment type="caution">
    <text evidence="2">The sequence shown here is derived from an EMBL/GenBank/DDBJ whole genome shotgun (WGS) entry which is preliminary data.</text>
</comment>
<keyword evidence="1" id="KW-0732">Signal</keyword>
<reference evidence="3" key="1">
    <citation type="journal article" date="2019" name="Int. J. Syst. Evol. Microbiol.">
        <title>The Global Catalogue of Microorganisms (GCM) 10K type strain sequencing project: providing services to taxonomists for standard genome sequencing and annotation.</title>
        <authorList>
            <consortium name="The Broad Institute Genomics Platform"/>
            <consortium name="The Broad Institute Genome Sequencing Center for Infectious Disease"/>
            <person name="Wu L."/>
            <person name="Ma J."/>
        </authorList>
    </citation>
    <scope>NUCLEOTIDE SEQUENCE [LARGE SCALE GENOMIC DNA]</scope>
    <source>
        <strain evidence="3">NBRC 112416</strain>
    </source>
</reference>
<sequence length="163" mass="17783">MRRLVAVFILLIGAIPAQATETFDDPEALVEAIYDSYKPGAKPEIPESYYSSRLLVLMADQRETAQAALFAPVSDEAALAGEPVDPFVSDRNVLIANLAIGEPVILGDRAMVSVSYHNFDQPRLLAVALIREGAGWVVDDVASMGADEHWLLSWALTYDVFSM</sequence>
<evidence type="ECO:0008006" key="4">
    <source>
        <dbReference type="Google" id="ProtNLM"/>
    </source>
</evidence>
<feature type="signal peptide" evidence="1">
    <location>
        <begin position="1"/>
        <end position="19"/>
    </location>
</feature>
<gene>
    <name evidence="2" type="ORF">GCM10010862_07270</name>
</gene>
<proteinExistence type="predicted"/>
<dbReference type="Proteomes" id="UP001156691">
    <property type="component" value="Unassembled WGS sequence"/>
</dbReference>
<protein>
    <recommendedName>
        <fullName evidence="4">DUF3828 domain-containing protein</fullName>
    </recommendedName>
</protein>
<evidence type="ECO:0000313" key="3">
    <source>
        <dbReference type="Proteomes" id="UP001156691"/>
    </source>
</evidence>
<dbReference type="RefSeq" id="WP_284338919.1">
    <property type="nucleotide sequence ID" value="NZ_BSNS01000004.1"/>
</dbReference>
<dbReference type="EMBL" id="BSNS01000004">
    <property type="protein sequence ID" value="GLQ53468.1"/>
    <property type="molecule type" value="Genomic_DNA"/>
</dbReference>
<evidence type="ECO:0000313" key="2">
    <source>
        <dbReference type="EMBL" id="GLQ53468.1"/>
    </source>
</evidence>
<keyword evidence="3" id="KW-1185">Reference proteome</keyword>
<organism evidence="2 3">
    <name type="scientific">Devosia nitrariae</name>
    <dbReference type="NCBI Taxonomy" id="2071872"/>
    <lineage>
        <taxon>Bacteria</taxon>
        <taxon>Pseudomonadati</taxon>
        <taxon>Pseudomonadota</taxon>
        <taxon>Alphaproteobacteria</taxon>
        <taxon>Hyphomicrobiales</taxon>
        <taxon>Devosiaceae</taxon>
        <taxon>Devosia</taxon>
    </lineage>
</organism>
<accession>A0ABQ5W171</accession>
<name>A0ABQ5W171_9HYPH</name>
<feature type="chain" id="PRO_5045593792" description="DUF3828 domain-containing protein" evidence="1">
    <location>
        <begin position="20"/>
        <end position="163"/>
    </location>
</feature>